<evidence type="ECO:0000256" key="4">
    <source>
        <dbReference type="ARBA" id="ARBA00022692"/>
    </source>
</evidence>
<sequence length="339" mass="36266">MDDVTRVRNALERAQFRRRVATVVGIVVVLVLTALGMTYVGFTVAEVVRQFDQWWAFVGAFLRPDFVDFTLATKNAGENGIHGFSALWYSLLHPGSIVTGVMSQASSGSVLTAAAATTVIVGFTGTVLGFPLALFFGILGSERVTPYPWNFVFRGTMSTIRAIPALVWILIFIPLLGVSAKAAILAIAVDTIGNMGRLFTDELEEIQDGPIEAINSTGASRAQTVVFGMLSQVSTSFIAWTLYIAEINTRAAISLGVVGAGGLGQYIQLKINFGTQSAYAQAAAGLIMVVFIVVAVELASSRIRARLRPGETEGKGVLDVIRSLGDLNKWLGRGTREDA</sequence>
<feature type="transmembrane region" description="Helical" evidence="7">
    <location>
        <begin position="160"/>
        <end position="189"/>
    </location>
</feature>
<reference evidence="9" key="2">
    <citation type="submission" date="2020-09" db="EMBL/GenBank/DDBJ databases">
        <authorList>
            <person name="Sun Q."/>
            <person name="Ohkuma M."/>
        </authorList>
    </citation>
    <scope>NUCLEOTIDE SEQUENCE</scope>
    <source>
        <strain evidence="9">JCM 19596</strain>
    </source>
</reference>
<organism evidence="9 10">
    <name type="scientific">Halocalculus aciditolerans</name>
    <dbReference type="NCBI Taxonomy" id="1383812"/>
    <lineage>
        <taxon>Archaea</taxon>
        <taxon>Methanobacteriati</taxon>
        <taxon>Methanobacteriota</taxon>
        <taxon>Stenosarchaea group</taxon>
        <taxon>Halobacteria</taxon>
        <taxon>Halobacteriales</taxon>
        <taxon>Halobacteriaceae</taxon>
        <taxon>Halocalculus</taxon>
    </lineage>
</organism>
<feature type="transmembrane region" description="Helical" evidence="7">
    <location>
        <begin position="110"/>
        <end position="139"/>
    </location>
</feature>
<gene>
    <name evidence="9" type="ORF">GCM10009039_04380</name>
</gene>
<keyword evidence="2 7" id="KW-0813">Transport</keyword>
<comment type="caution">
    <text evidence="9">The sequence shown here is derived from an EMBL/GenBank/DDBJ whole genome shotgun (WGS) entry which is preliminary data.</text>
</comment>
<dbReference type="GO" id="GO:0055085">
    <property type="term" value="P:transmembrane transport"/>
    <property type="evidence" value="ECO:0007669"/>
    <property type="project" value="InterPro"/>
</dbReference>
<dbReference type="RefSeq" id="WP_188975384.1">
    <property type="nucleotide sequence ID" value="NZ_BMPG01000001.1"/>
</dbReference>
<dbReference type="GO" id="GO:0005886">
    <property type="term" value="C:plasma membrane"/>
    <property type="evidence" value="ECO:0007669"/>
    <property type="project" value="UniProtKB-SubCell"/>
</dbReference>
<feature type="transmembrane region" description="Helical" evidence="7">
    <location>
        <begin position="279"/>
        <end position="299"/>
    </location>
</feature>
<dbReference type="EMBL" id="BMPG01000001">
    <property type="protein sequence ID" value="GGL49339.1"/>
    <property type="molecule type" value="Genomic_DNA"/>
</dbReference>
<dbReference type="InterPro" id="IPR000515">
    <property type="entry name" value="MetI-like"/>
</dbReference>
<comment type="subcellular location">
    <subcellularLocation>
        <location evidence="1 7">Cell membrane</location>
        <topology evidence="1 7">Multi-pass membrane protein</topology>
    </subcellularLocation>
</comment>
<feature type="transmembrane region" description="Helical" evidence="7">
    <location>
        <begin position="225"/>
        <end position="244"/>
    </location>
</feature>
<keyword evidence="5 7" id="KW-1133">Transmembrane helix</keyword>
<reference evidence="9" key="1">
    <citation type="journal article" date="2014" name="Int. J. Syst. Evol. Microbiol.">
        <title>Complete genome sequence of Corynebacterium casei LMG S-19264T (=DSM 44701T), isolated from a smear-ripened cheese.</title>
        <authorList>
            <consortium name="US DOE Joint Genome Institute (JGI-PGF)"/>
            <person name="Walter F."/>
            <person name="Albersmeier A."/>
            <person name="Kalinowski J."/>
            <person name="Ruckert C."/>
        </authorList>
    </citation>
    <scope>NUCLEOTIDE SEQUENCE</scope>
    <source>
        <strain evidence="9">JCM 19596</strain>
    </source>
</reference>
<dbReference type="PANTHER" id="PTHR30043:SF1">
    <property type="entry name" value="ABC TRANSPORT SYSTEM PERMEASE PROTEIN P69"/>
    <property type="match status" value="1"/>
</dbReference>
<evidence type="ECO:0000256" key="7">
    <source>
        <dbReference type="RuleBase" id="RU363032"/>
    </source>
</evidence>
<dbReference type="SUPFAM" id="SSF161098">
    <property type="entry name" value="MetI-like"/>
    <property type="match status" value="1"/>
</dbReference>
<feature type="domain" description="ABC transmembrane type-1" evidence="8">
    <location>
        <begin position="115"/>
        <end position="300"/>
    </location>
</feature>
<keyword evidence="3" id="KW-1003">Cell membrane</keyword>
<evidence type="ECO:0000313" key="10">
    <source>
        <dbReference type="Proteomes" id="UP000607197"/>
    </source>
</evidence>
<dbReference type="InterPro" id="IPR035906">
    <property type="entry name" value="MetI-like_sf"/>
</dbReference>
<dbReference type="PANTHER" id="PTHR30043">
    <property type="entry name" value="PHOSPHONATES TRANSPORT SYSTEM PERMEASE PROTEIN"/>
    <property type="match status" value="1"/>
</dbReference>
<comment type="similarity">
    <text evidence="7">Belongs to the binding-protein-dependent transport system permease family.</text>
</comment>
<evidence type="ECO:0000256" key="1">
    <source>
        <dbReference type="ARBA" id="ARBA00004651"/>
    </source>
</evidence>
<evidence type="ECO:0000256" key="3">
    <source>
        <dbReference type="ARBA" id="ARBA00022475"/>
    </source>
</evidence>
<dbReference type="PROSITE" id="PS50928">
    <property type="entry name" value="ABC_TM1"/>
    <property type="match status" value="1"/>
</dbReference>
<evidence type="ECO:0000256" key="5">
    <source>
        <dbReference type="ARBA" id="ARBA00022989"/>
    </source>
</evidence>
<evidence type="ECO:0000313" key="9">
    <source>
        <dbReference type="EMBL" id="GGL49339.1"/>
    </source>
</evidence>
<dbReference type="OrthoDB" id="252910at2157"/>
<feature type="transmembrane region" description="Helical" evidence="7">
    <location>
        <begin position="251"/>
        <end position="267"/>
    </location>
</feature>
<keyword evidence="6 7" id="KW-0472">Membrane</keyword>
<name>A0A830F0I5_9EURY</name>
<protein>
    <recommendedName>
        <fullName evidence="8">ABC transmembrane type-1 domain-containing protein</fullName>
    </recommendedName>
</protein>
<dbReference type="Pfam" id="PF00528">
    <property type="entry name" value="BPD_transp_1"/>
    <property type="match status" value="1"/>
</dbReference>
<dbReference type="Gene3D" id="1.10.3720.10">
    <property type="entry name" value="MetI-like"/>
    <property type="match status" value="1"/>
</dbReference>
<evidence type="ECO:0000256" key="6">
    <source>
        <dbReference type="ARBA" id="ARBA00023136"/>
    </source>
</evidence>
<feature type="transmembrane region" description="Helical" evidence="7">
    <location>
        <begin position="20"/>
        <end position="42"/>
    </location>
</feature>
<dbReference type="CDD" id="cd06261">
    <property type="entry name" value="TM_PBP2"/>
    <property type="match status" value="1"/>
</dbReference>
<keyword evidence="4 7" id="KW-0812">Transmembrane</keyword>
<keyword evidence="10" id="KW-1185">Reference proteome</keyword>
<proteinExistence type="inferred from homology"/>
<dbReference type="Proteomes" id="UP000607197">
    <property type="component" value="Unassembled WGS sequence"/>
</dbReference>
<evidence type="ECO:0000256" key="2">
    <source>
        <dbReference type="ARBA" id="ARBA00022448"/>
    </source>
</evidence>
<evidence type="ECO:0000259" key="8">
    <source>
        <dbReference type="PROSITE" id="PS50928"/>
    </source>
</evidence>
<dbReference type="AlphaFoldDB" id="A0A830F0I5"/>
<accession>A0A830F0I5</accession>